<dbReference type="InterPro" id="IPR027417">
    <property type="entry name" value="P-loop_NTPase"/>
</dbReference>
<dbReference type="FunFam" id="1.20.5.190:FF:000048">
    <property type="entry name" value="IQ motif containing B1"/>
    <property type="match status" value="1"/>
</dbReference>
<evidence type="ECO:0000313" key="2">
    <source>
        <dbReference type="Proteomes" id="UP000233160"/>
    </source>
</evidence>
<dbReference type="PROSITE" id="PS50096">
    <property type="entry name" value="IQ"/>
    <property type="match status" value="1"/>
</dbReference>
<proteinExistence type="predicted"/>
<dbReference type="PANTHER" id="PTHR15673:SF2">
    <property type="entry name" value="IQ CALMODULIN-BINDING MOTIF-CONTAINING PROTEIN 1"/>
    <property type="match status" value="1"/>
</dbReference>
<dbReference type="GO" id="GO:0005516">
    <property type="term" value="F:calmodulin binding"/>
    <property type="evidence" value="ECO:0007669"/>
    <property type="project" value="InterPro"/>
</dbReference>
<accession>A0A2K6GFD5</accession>
<dbReference type="PANTHER" id="PTHR15673">
    <property type="entry name" value="IQ CALMODULIN-BINDING MOTIF CONTAINING PROTEIN 1"/>
    <property type="match status" value="1"/>
</dbReference>
<dbReference type="InterPro" id="IPR000048">
    <property type="entry name" value="IQ_motif_EF-hand-BS"/>
</dbReference>
<keyword evidence="2" id="KW-1185">Reference proteome</keyword>
<dbReference type="GeneTree" id="ENSGT00390000002188"/>
<dbReference type="InterPro" id="IPR028765">
    <property type="entry name" value="IQCB1"/>
</dbReference>
<reference evidence="1" key="2">
    <citation type="submission" date="2025-09" db="UniProtKB">
        <authorList>
            <consortium name="Ensembl"/>
        </authorList>
    </citation>
    <scope>IDENTIFICATION</scope>
</reference>
<dbReference type="GeneID" id="105806922"/>
<dbReference type="SMART" id="SM00015">
    <property type="entry name" value="IQ"/>
    <property type="match status" value="2"/>
</dbReference>
<dbReference type="Ensembl" id="ENSPCOT00000035619.1">
    <property type="protein sequence ID" value="ENSPCOP00000024931.1"/>
    <property type="gene ID" value="ENSPCOG00000024683.1"/>
</dbReference>
<name>A0A2K6GFD5_PROCO</name>
<dbReference type="CTD" id="9657"/>
<dbReference type="Gene3D" id="1.20.5.190">
    <property type="match status" value="1"/>
</dbReference>
<dbReference type="SUPFAM" id="SSF52540">
    <property type="entry name" value="P-loop containing nucleoside triphosphate hydrolases"/>
    <property type="match status" value="1"/>
</dbReference>
<dbReference type="AlphaFoldDB" id="A0A2K6GFD5"/>
<gene>
    <name evidence="1" type="primary">IQCB1</name>
</gene>
<sequence>MKPTGTDPRILALAAEVAKSPEQNVPVILLKLKEIINNTPLGSSELKKIKQDIYCYDLIQYCLLVLSQDCSRIQGGWTTISQLTQILSHCCVGLEPGEDAEEFYNELLPSAAENFLVLGRRLQTCFINAAKAEEKDELLHFFQIVTDSLFWLLGGHVQLIQNVLQSDHLLHLLQADSVQIGSTVMTMLQNILQINRSKPTKILLKINRQKEEEDLRLQLQLQRQRAMRLSRELRLSMLEIVHPGQVEKHNREIEEKSALIIQKYWRGYRERKNFHQQRPSLMENKAAVTLQRAALKFLAKCRKKKKLFAPWQGLQELTDARRVELKHQVDDYLKRHPGSQMSDVASRELHAHAQERLQHYFMGRALEERAQQHREALMAQINTNIEQLMKAPSLKEAEGKDLELFLSRSRPVAAKAKEAHLTTLKHMQAPWWKKLGEEPGDEINVPKDELNVELGTLFIGGTKPP</sequence>
<dbReference type="RefSeq" id="XP_012495618.1">
    <property type="nucleotide sequence ID" value="XM_012640164.1"/>
</dbReference>
<dbReference type="Proteomes" id="UP000233160">
    <property type="component" value="Unassembled WGS sequence"/>
</dbReference>
<protein>
    <submittedName>
        <fullName evidence="1">IQ motif containing B1</fullName>
    </submittedName>
</protein>
<dbReference type="GO" id="GO:0005929">
    <property type="term" value="C:cilium"/>
    <property type="evidence" value="ECO:0007669"/>
    <property type="project" value="TreeGrafter"/>
</dbReference>
<reference evidence="1" key="1">
    <citation type="submission" date="2025-08" db="UniProtKB">
        <authorList>
            <consortium name="Ensembl"/>
        </authorList>
    </citation>
    <scope>IDENTIFICATION</scope>
</reference>
<dbReference type="GO" id="GO:0060271">
    <property type="term" value="P:cilium assembly"/>
    <property type="evidence" value="ECO:0007669"/>
    <property type="project" value="InterPro"/>
</dbReference>
<organism evidence="1 2">
    <name type="scientific">Propithecus coquereli</name>
    <name type="common">Coquerel's sifaka</name>
    <name type="synonym">Propithecus verreauxi coquereli</name>
    <dbReference type="NCBI Taxonomy" id="379532"/>
    <lineage>
        <taxon>Eukaryota</taxon>
        <taxon>Metazoa</taxon>
        <taxon>Chordata</taxon>
        <taxon>Craniata</taxon>
        <taxon>Vertebrata</taxon>
        <taxon>Euteleostomi</taxon>
        <taxon>Mammalia</taxon>
        <taxon>Eutheria</taxon>
        <taxon>Euarchontoglires</taxon>
        <taxon>Primates</taxon>
        <taxon>Strepsirrhini</taxon>
        <taxon>Lemuriformes</taxon>
        <taxon>Indriidae</taxon>
        <taxon>Propithecus</taxon>
    </lineage>
</organism>
<dbReference type="Pfam" id="PF00612">
    <property type="entry name" value="IQ"/>
    <property type="match status" value="1"/>
</dbReference>
<evidence type="ECO:0000313" key="1">
    <source>
        <dbReference type="Ensembl" id="ENSPCOP00000024931.1"/>
    </source>
</evidence>